<dbReference type="PROSITE" id="PS51257">
    <property type="entry name" value="PROKAR_LIPOPROTEIN"/>
    <property type="match status" value="1"/>
</dbReference>
<dbReference type="InterPro" id="IPR045956">
    <property type="entry name" value="DUF6376"/>
</dbReference>
<dbReference type="Proteomes" id="UP000441354">
    <property type="component" value="Unassembled WGS sequence"/>
</dbReference>
<accession>A0A7V7RQ66</accession>
<protein>
    <recommendedName>
        <fullName evidence="3">Lipoprotein</fullName>
    </recommendedName>
</protein>
<name>A0A7V7RQ66_9BACI</name>
<evidence type="ECO:0000313" key="1">
    <source>
        <dbReference type="EMBL" id="KAB2335536.1"/>
    </source>
</evidence>
<keyword evidence="2" id="KW-1185">Reference proteome</keyword>
<reference evidence="1 2" key="1">
    <citation type="journal article" date="2014" name="Arch. Microbiol.">
        <title>Bacillus mesophilum sp. nov., strain IITR-54T, a novel 4-chlorobiphenyl dechlorinating bacterium.</title>
        <authorList>
            <person name="Manickam N."/>
            <person name="Singh N.K."/>
            <person name="Bajaj A."/>
            <person name="Kumar R.M."/>
            <person name="Kaur G."/>
            <person name="Kaur N."/>
            <person name="Bala M."/>
            <person name="Kumar A."/>
            <person name="Mayilraj S."/>
        </authorList>
    </citation>
    <scope>NUCLEOTIDE SEQUENCE [LARGE SCALE GENOMIC DNA]</scope>
    <source>
        <strain evidence="1 2">IITR-54</strain>
    </source>
</reference>
<dbReference type="OrthoDB" id="2607309at2"/>
<dbReference type="Pfam" id="PF19903">
    <property type="entry name" value="DUF6376"/>
    <property type="match status" value="1"/>
</dbReference>
<sequence length="147" mass="16332">MKRLVQLMFISILAVVLSGCSFLGEVNNSLDYINEATAHIETLNSFAEEAPELLQEAVTDSAVQTELEEQLLHVKTEIEEFIQLTDIPSLAEGLHADFVQKNEALLAEINSLLDNGNLVITNIENSELFTTIQEANELFTRIEDLGL</sequence>
<evidence type="ECO:0000313" key="2">
    <source>
        <dbReference type="Proteomes" id="UP000441354"/>
    </source>
</evidence>
<gene>
    <name evidence="1" type="ORF">F7732_02880</name>
</gene>
<organism evidence="1 2">
    <name type="scientific">Bacillus mesophilum</name>
    <dbReference type="NCBI Taxonomy" id="1071718"/>
    <lineage>
        <taxon>Bacteria</taxon>
        <taxon>Bacillati</taxon>
        <taxon>Bacillota</taxon>
        <taxon>Bacilli</taxon>
        <taxon>Bacillales</taxon>
        <taxon>Bacillaceae</taxon>
        <taxon>Bacillus</taxon>
    </lineage>
</organism>
<dbReference type="AlphaFoldDB" id="A0A7V7RQ66"/>
<proteinExistence type="predicted"/>
<evidence type="ECO:0008006" key="3">
    <source>
        <dbReference type="Google" id="ProtNLM"/>
    </source>
</evidence>
<dbReference type="EMBL" id="WBOT01000001">
    <property type="protein sequence ID" value="KAB2335536.1"/>
    <property type="molecule type" value="Genomic_DNA"/>
</dbReference>
<dbReference type="RefSeq" id="WP_151572157.1">
    <property type="nucleotide sequence ID" value="NZ_WBOT01000001.1"/>
</dbReference>
<comment type="caution">
    <text evidence="1">The sequence shown here is derived from an EMBL/GenBank/DDBJ whole genome shotgun (WGS) entry which is preliminary data.</text>
</comment>